<sequence>MTTGKLNERLHELDLELDDGAIAHLASHNDVGEPFETHDVERLPLLEGHTVLNLSWLTAMALSRQEKDWPFHVREQHYVGDADV</sequence>
<reference evidence="1" key="1">
    <citation type="journal article" date="2015" name="Nature">
        <title>Complex archaea that bridge the gap between prokaryotes and eukaryotes.</title>
        <authorList>
            <person name="Spang A."/>
            <person name="Saw J.H."/>
            <person name="Jorgensen S.L."/>
            <person name="Zaremba-Niedzwiedzka K."/>
            <person name="Martijn J."/>
            <person name="Lind A.E."/>
            <person name="van Eijk R."/>
            <person name="Schleper C."/>
            <person name="Guy L."/>
            <person name="Ettema T.J."/>
        </authorList>
    </citation>
    <scope>NUCLEOTIDE SEQUENCE</scope>
</reference>
<gene>
    <name evidence="1" type="ORF">LCGC14_0252170</name>
</gene>
<evidence type="ECO:0000313" key="1">
    <source>
        <dbReference type="EMBL" id="KKN88145.1"/>
    </source>
</evidence>
<name>A0A0F9U4I3_9ZZZZ</name>
<dbReference type="EMBL" id="LAZR01000131">
    <property type="protein sequence ID" value="KKN88145.1"/>
    <property type="molecule type" value="Genomic_DNA"/>
</dbReference>
<dbReference type="AlphaFoldDB" id="A0A0F9U4I3"/>
<protein>
    <submittedName>
        <fullName evidence="1">Uncharacterized protein</fullName>
    </submittedName>
</protein>
<accession>A0A0F9U4I3</accession>
<proteinExistence type="predicted"/>
<comment type="caution">
    <text evidence="1">The sequence shown here is derived from an EMBL/GenBank/DDBJ whole genome shotgun (WGS) entry which is preliminary data.</text>
</comment>
<organism evidence="1">
    <name type="scientific">marine sediment metagenome</name>
    <dbReference type="NCBI Taxonomy" id="412755"/>
    <lineage>
        <taxon>unclassified sequences</taxon>
        <taxon>metagenomes</taxon>
        <taxon>ecological metagenomes</taxon>
    </lineage>
</organism>